<evidence type="ECO:0000313" key="3">
    <source>
        <dbReference type="Proteomes" id="UP000187194"/>
    </source>
</evidence>
<comment type="caution">
    <text evidence="2">The sequence shown here is derived from an EMBL/GenBank/DDBJ whole genome shotgun (WGS) entry which is preliminary data.</text>
</comment>
<feature type="domain" description="RES" evidence="1">
    <location>
        <begin position="31"/>
        <end position="176"/>
    </location>
</feature>
<accession>A0A1R1J3W0</accession>
<dbReference type="SMART" id="SM00953">
    <property type="entry name" value="RES"/>
    <property type="match status" value="1"/>
</dbReference>
<dbReference type="EMBL" id="MTJZ01000063">
    <property type="protein sequence ID" value="OMG69993.1"/>
    <property type="molecule type" value="Genomic_DNA"/>
</dbReference>
<dbReference type="Proteomes" id="UP000187194">
    <property type="component" value="Unassembled WGS sequence"/>
</dbReference>
<name>A0A1R1J3W0_9BURK</name>
<gene>
    <name evidence="2" type="ORF">BW685_27510</name>
</gene>
<sequence>MTLLVPSKHFASARLATREIDPATLVRVSRYDTGEPYFGKSGGNRFDDPRKRGRYGTSYFGFGLHCAFAETVLHDEVADLRLGGFPLATTELERYVLSFSGAPLRVAILHGVPLKNLGGDGALSSIVPYDIAQQWSLAVHKHEEQVDGFLYMSRHLNTAEALVLFDRAAPKLRLEYAIRFWDHAEAAGCCGISMSCRDSPWPSAQAAAPLPATRACRWYSSADSATPAADASAANRNTCG</sequence>
<proteinExistence type="predicted"/>
<dbReference type="AlphaFoldDB" id="A0A1R1J3W0"/>
<dbReference type="RefSeq" id="WP_076481320.1">
    <property type="nucleotide sequence ID" value="NZ_MTJZ01000063.1"/>
</dbReference>
<evidence type="ECO:0000313" key="2">
    <source>
        <dbReference type="EMBL" id="OMG69993.1"/>
    </source>
</evidence>
<dbReference type="InterPro" id="IPR014914">
    <property type="entry name" value="RES_dom"/>
</dbReference>
<protein>
    <recommendedName>
        <fullName evidence="1">RES domain-containing protein</fullName>
    </recommendedName>
</protein>
<dbReference type="Pfam" id="PF08808">
    <property type="entry name" value="RES"/>
    <property type="match status" value="1"/>
</dbReference>
<organism evidence="2 3">
    <name type="scientific">Burkholderia ubonensis</name>
    <dbReference type="NCBI Taxonomy" id="101571"/>
    <lineage>
        <taxon>Bacteria</taxon>
        <taxon>Pseudomonadati</taxon>
        <taxon>Pseudomonadota</taxon>
        <taxon>Betaproteobacteria</taxon>
        <taxon>Burkholderiales</taxon>
        <taxon>Burkholderiaceae</taxon>
        <taxon>Burkholderia</taxon>
        <taxon>Burkholderia cepacia complex</taxon>
    </lineage>
</organism>
<evidence type="ECO:0000259" key="1">
    <source>
        <dbReference type="SMART" id="SM00953"/>
    </source>
</evidence>
<reference evidence="2 3" key="1">
    <citation type="submission" date="2017-01" db="EMBL/GenBank/DDBJ databases">
        <title>Phylogeographic, genomic and meropenem susceptibility analysis of Burkholderia ubonensis.</title>
        <authorList>
            <person name="Price E.P."/>
            <person name="Sarovich D.S."/>
            <person name="Webb J.R."/>
            <person name="Hall C.M."/>
            <person name="Sahl J.W."/>
            <person name="Kaestli M."/>
            <person name="Mayo M."/>
            <person name="Harrington G."/>
            <person name="Baker A.L."/>
            <person name="Sidak-Loftis L.C."/>
            <person name="Lummis M."/>
            <person name="Schupp J.M."/>
            <person name="Gillece J.D."/>
            <person name="Tuanyok A."/>
            <person name="Warner J."/>
            <person name="Busch J.D."/>
            <person name="Keim P."/>
            <person name="Currie B.J."/>
            <person name="Wagner D.M."/>
        </authorList>
    </citation>
    <scope>NUCLEOTIDE SEQUENCE [LARGE SCALE GENOMIC DNA]</scope>
    <source>
        <strain evidence="2 3">A21</strain>
    </source>
</reference>